<dbReference type="Proteomes" id="UP000223025">
    <property type="component" value="Segment"/>
</dbReference>
<dbReference type="EMBL" id="MF403008">
    <property type="protein sequence ID" value="AUZ94837.1"/>
    <property type="molecule type" value="Genomic_DNA"/>
</dbReference>
<evidence type="ECO:0000313" key="2">
    <source>
        <dbReference type="Proteomes" id="UP000223025"/>
    </source>
</evidence>
<accession>A0A2L0UZ76</accession>
<dbReference type="GeneID" id="40088028"/>
<sequence>MTTIIHVNRSHIGMNAKDGGNRPVYTIKIKGKTKYAREVHINGPSKLIYNGNQLSCGARAWIETDSEITLIDEMTYTEAKNAK</sequence>
<name>A0A2L0UZ76_9CAUD</name>
<keyword evidence="2" id="KW-1185">Reference proteome</keyword>
<protein>
    <submittedName>
        <fullName evidence="1">Uncharacterized protein</fullName>
    </submittedName>
</protein>
<evidence type="ECO:0000313" key="1">
    <source>
        <dbReference type="EMBL" id="AUZ94837.1"/>
    </source>
</evidence>
<reference evidence="1 2" key="1">
    <citation type="submission" date="2017-06" db="EMBL/GenBank/DDBJ databases">
        <authorList>
            <person name="Kim H.J."/>
            <person name="Triplett B.A."/>
        </authorList>
    </citation>
    <scope>NUCLEOTIDE SEQUENCE [LARGE SCALE GENOMIC DNA]</scope>
</reference>
<dbReference type="RefSeq" id="YP_009611690.1">
    <property type="nucleotide sequence ID" value="NC_042013.1"/>
</dbReference>
<proteinExistence type="predicted"/>
<organism evidence="1 2">
    <name type="scientific">Agrobacterium phage Atu_ph07</name>
    <dbReference type="NCBI Taxonomy" id="2024264"/>
    <lineage>
        <taxon>Viruses</taxon>
        <taxon>Duplodnaviria</taxon>
        <taxon>Heunggongvirae</taxon>
        <taxon>Uroviricota</taxon>
        <taxon>Caudoviricetes</taxon>
        <taxon>Polybotosvirus</taxon>
        <taxon>Polybotosvirus Atuph07</taxon>
    </lineage>
</organism>
<dbReference type="KEGG" id="vg:40088028"/>